<keyword evidence="3" id="KW-1185">Reference proteome</keyword>
<organism evidence="2 3">
    <name type="scientific">Exilibacterium tricleocarpae</name>
    <dbReference type="NCBI Taxonomy" id="2591008"/>
    <lineage>
        <taxon>Bacteria</taxon>
        <taxon>Pseudomonadati</taxon>
        <taxon>Pseudomonadota</taxon>
        <taxon>Gammaproteobacteria</taxon>
        <taxon>Cellvibrionales</taxon>
        <taxon>Cellvibrionaceae</taxon>
        <taxon>Exilibacterium</taxon>
    </lineage>
</organism>
<accession>A0A545TM00</accession>
<feature type="compositionally biased region" description="Pro residues" evidence="1">
    <location>
        <begin position="37"/>
        <end position="46"/>
    </location>
</feature>
<dbReference type="SUPFAM" id="SSF49265">
    <property type="entry name" value="Fibronectin type III"/>
    <property type="match status" value="1"/>
</dbReference>
<proteinExistence type="predicted"/>
<dbReference type="PROSITE" id="PS51257">
    <property type="entry name" value="PROKAR_LIPOPROTEIN"/>
    <property type="match status" value="1"/>
</dbReference>
<dbReference type="RefSeq" id="WP_142905057.1">
    <property type="nucleotide sequence ID" value="NZ_ML660094.1"/>
</dbReference>
<dbReference type="OrthoDB" id="9792285at2"/>
<dbReference type="SUPFAM" id="SSF63829">
    <property type="entry name" value="Calcium-dependent phosphotriesterase"/>
    <property type="match status" value="1"/>
</dbReference>
<dbReference type="Proteomes" id="UP000319732">
    <property type="component" value="Unassembled WGS sequence"/>
</dbReference>
<dbReference type="EMBL" id="VHSG01000013">
    <property type="protein sequence ID" value="TQV78277.1"/>
    <property type="molecule type" value="Genomic_DNA"/>
</dbReference>
<dbReference type="SUPFAM" id="SSF69304">
    <property type="entry name" value="Tricorn protease N-terminal domain"/>
    <property type="match status" value="1"/>
</dbReference>
<dbReference type="InterPro" id="IPR011042">
    <property type="entry name" value="6-blade_b-propeller_TolB-like"/>
</dbReference>
<sequence>MTVKHSKKVKVRIWAAFASYLFLTGCGGESSDSPQAQTPPAPPLPAPATVSASDGTSADAVHIRWTPVDAAEGYLVYARWQADADYTLLGEVSESEFLDSGASQQTRQYAVRAVGEDKQPGLWSEPDYGHLALSAACATAPEAGEGVQQLGQLKRGFERPRVVAFDDDGFMYVGDDRNLTNGEWRIVRLNHDLYSVAIWVGTGRLLAMTNSSSGMSFLIQNELYQRELLRLNDDCTSEVIAGAAAGMPGGAYTDLAVGGDVQNDRFYMARHAAGNSNIVTFDTGTDEGSRQWPVITHSSGPPSKVESIAVDAQDDNRLYVADARRGQILELRLDGDNDTIEVVNARDFPMAETEPAVSWQMMDLVADAGSLFLAARSDQGDTTLMYFPDGLDGEVDVQDIGSGFRNRVTEIDMHPISRHLYMVDDRNSSLYICEAPAYTCSAEIPGGSLVTMVQDTSGSIYMAYAYPGYISKLDRQGNHVVDYLLPENLTYISDMKIKGDRLYLLTGENIGLDPRSWLLEVKTDFSESSISEVPPADTNAGFAASLVPGEEDIFVSVFKASAEDDFAIDIYGIESMTGEFDFLSSLADPGYILIPGPLAISPDNILYFTVESFPVFGHEWSLYIAKYDLANESWLPSEFFDGVIGSRIGPLRIDSDNHLIYLVSNPDDFAVFNLVRQNLSAGERTEVAFDYPFDVYSMMLGSGGEVLYFYNRTDHSLYRMPYPPAP</sequence>
<dbReference type="InterPro" id="IPR013783">
    <property type="entry name" value="Ig-like_fold"/>
</dbReference>
<feature type="region of interest" description="Disordered" evidence="1">
    <location>
        <begin position="29"/>
        <end position="55"/>
    </location>
</feature>
<dbReference type="Gene3D" id="2.120.10.30">
    <property type="entry name" value="TolB, C-terminal domain"/>
    <property type="match status" value="1"/>
</dbReference>
<gene>
    <name evidence="2" type="ORF">FKG94_14535</name>
</gene>
<evidence type="ECO:0000256" key="1">
    <source>
        <dbReference type="SAM" id="MobiDB-lite"/>
    </source>
</evidence>
<evidence type="ECO:0008006" key="4">
    <source>
        <dbReference type="Google" id="ProtNLM"/>
    </source>
</evidence>
<dbReference type="Gene3D" id="2.60.40.10">
    <property type="entry name" value="Immunoglobulins"/>
    <property type="match status" value="1"/>
</dbReference>
<dbReference type="InterPro" id="IPR036116">
    <property type="entry name" value="FN3_sf"/>
</dbReference>
<comment type="caution">
    <text evidence="2">The sequence shown here is derived from an EMBL/GenBank/DDBJ whole genome shotgun (WGS) entry which is preliminary data.</text>
</comment>
<evidence type="ECO:0000313" key="2">
    <source>
        <dbReference type="EMBL" id="TQV78277.1"/>
    </source>
</evidence>
<evidence type="ECO:0000313" key="3">
    <source>
        <dbReference type="Proteomes" id="UP000319732"/>
    </source>
</evidence>
<protein>
    <recommendedName>
        <fullName evidence="4">Fibronectin type-III domain-containing protein</fullName>
    </recommendedName>
</protein>
<name>A0A545TM00_9GAMM</name>
<reference evidence="2 3" key="1">
    <citation type="submission" date="2019-06" db="EMBL/GenBank/DDBJ databases">
        <title>Whole genome sequence for Cellvibrionaceae sp. R142.</title>
        <authorList>
            <person name="Wang G."/>
        </authorList>
    </citation>
    <scope>NUCLEOTIDE SEQUENCE [LARGE SCALE GENOMIC DNA]</scope>
    <source>
        <strain evidence="2 3">R142</strain>
    </source>
</reference>
<dbReference type="AlphaFoldDB" id="A0A545TM00"/>